<dbReference type="InterPro" id="IPR008258">
    <property type="entry name" value="Transglycosylase_SLT_dom_1"/>
</dbReference>
<accession>A0ABM8EMW4</accession>
<dbReference type="Pfam" id="PF01464">
    <property type="entry name" value="SLT"/>
    <property type="match status" value="1"/>
</dbReference>
<name>A0ABM8EMW4_9BACT</name>
<organism evidence="2 3">
    <name type="scientific">Geotalea uraniireducens</name>
    <dbReference type="NCBI Taxonomy" id="351604"/>
    <lineage>
        <taxon>Bacteria</taxon>
        <taxon>Pseudomonadati</taxon>
        <taxon>Thermodesulfobacteriota</taxon>
        <taxon>Desulfuromonadia</taxon>
        <taxon>Geobacterales</taxon>
        <taxon>Geobacteraceae</taxon>
        <taxon>Geotalea</taxon>
    </lineage>
</organism>
<sequence length="204" mass="22494">MLIGVSCSPAGLRKEAEPTAQTAVAPDPEVLRLMEQGVELDERQRQARAIAAVFARRTDSERAHRLAYLCYQKTLGTRLMPLDLAEIALAETGSVGFSSAAVSPKGAIGVWQLMPSRAESHGYRPEEMRNDAKCAEAAVRELYSKLDMANGNLVRAKKLYCGVGPEADAYEIKRRRYRREILRELGAPAPVQAEEPRIILEQAS</sequence>
<dbReference type="SUPFAM" id="SSF53955">
    <property type="entry name" value="Lysozyme-like"/>
    <property type="match status" value="1"/>
</dbReference>
<proteinExistence type="predicted"/>
<evidence type="ECO:0000313" key="3">
    <source>
        <dbReference type="Proteomes" id="UP001317705"/>
    </source>
</evidence>
<evidence type="ECO:0000313" key="2">
    <source>
        <dbReference type="EMBL" id="BDV43806.1"/>
    </source>
</evidence>
<feature type="domain" description="Transglycosylase SLT" evidence="1">
    <location>
        <begin position="91"/>
        <end position="160"/>
    </location>
</feature>
<reference evidence="2 3" key="1">
    <citation type="submission" date="2022-12" db="EMBL/GenBank/DDBJ databases">
        <title>Polyphasic characterization of Geotalea uranireducens NIT-SL11 newly isolated from a complex of sewage sludge and microbially reduced graphene oxide.</title>
        <authorList>
            <person name="Xie L."/>
            <person name="Yoshida N."/>
            <person name="Meng L."/>
        </authorList>
    </citation>
    <scope>NUCLEOTIDE SEQUENCE [LARGE SCALE GENOMIC DNA]</scope>
    <source>
        <strain evidence="2 3">NIT-SL11</strain>
    </source>
</reference>
<dbReference type="EMBL" id="AP027151">
    <property type="protein sequence ID" value="BDV43806.1"/>
    <property type="molecule type" value="Genomic_DNA"/>
</dbReference>
<dbReference type="Proteomes" id="UP001317705">
    <property type="component" value="Chromosome"/>
</dbReference>
<keyword evidence="3" id="KW-1185">Reference proteome</keyword>
<dbReference type="InterPro" id="IPR023346">
    <property type="entry name" value="Lysozyme-like_dom_sf"/>
</dbReference>
<evidence type="ECO:0000259" key="1">
    <source>
        <dbReference type="Pfam" id="PF01464"/>
    </source>
</evidence>
<gene>
    <name evidence="2" type="ORF">GURASL_27290</name>
</gene>
<dbReference type="Gene3D" id="1.10.530.10">
    <property type="match status" value="1"/>
</dbReference>
<protein>
    <submittedName>
        <fullName evidence="2">Lytic transglycosylase</fullName>
    </submittedName>
</protein>